<dbReference type="GO" id="GO:0016787">
    <property type="term" value="F:hydrolase activity"/>
    <property type="evidence" value="ECO:0007669"/>
    <property type="project" value="UniProtKB-KW"/>
</dbReference>
<dbReference type="SUPFAM" id="SSF53474">
    <property type="entry name" value="alpha/beta-Hydrolases"/>
    <property type="match status" value="1"/>
</dbReference>
<dbReference type="AlphaFoldDB" id="A0A159Z042"/>
<evidence type="ECO:0000313" key="3">
    <source>
        <dbReference type="EMBL" id="AMY68242.1"/>
    </source>
</evidence>
<dbReference type="PANTHER" id="PTHR48081">
    <property type="entry name" value="AB HYDROLASE SUPERFAMILY PROTEIN C4A8.06C"/>
    <property type="match status" value="1"/>
</dbReference>
<dbReference type="Proteomes" id="UP000076128">
    <property type="component" value="Chromosome"/>
</dbReference>
<dbReference type="Pfam" id="PF07859">
    <property type="entry name" value="Abhydrolase_3"/>
    <property type="match status" value="1"/>
</dbReference>
<evidence type="ECO:0000256" key="1">
    <source>
        <dbReference type="ARBA" id="ARBA00022801"/>
    </source>
</evidence>
<dbReference type="EMBL" id="CP012661">
    <property type="protein sequence ID" value="AMY68242.1"/>
    <property type="molecule type" value="Genomic_DNA"/>
</dbReference>
<dbReference type="InterPro" id="IPR029058">
    <property type="entry name" value="AB_hydrolase_fold"/>
</dbReference>
<evidence type="ECO:0000313" key="4">
    <source>
        <dbReference type="Proteomes" id="UP000076128"/>
    </source>
</evidence>
<dbReference type="OrthoDB" id="9806180at2"/>
<sequence length="302" mass="33086">MSSEFDWTPEERAAKAQELRTGSLIATNLTPEMEADLDLVNVTELSVPTRLGASRVLKLVPKSGSQGLRPLVINLHGGGFVRGYQHRDTVFCAHLASRLDAVVLDIDYRLAPEHPFPAALHESYDITAWAFVHAAMLGIDPARIALGGHSAGGNLTAAICLMASRSGDFRLCAQFLDYPFLDAVTEPEDKLEPHSIFPADRLRAFNALYGVRRANLSDPLMSPLYADGAELAGQPPAFVMIAGLDPLRFEAQRYAGRLVEAGVDVTVRQFHDCDHGFLIAGQARHLGARQVLVNWLHQHLYD</sequence>
<dbReference type="KEGG" id="daa:AKL17_0983"/>
<protein>
    <submittedName>
        <fullName evidence="3">Carboxylesterase A</fullName>
    </submittedName>
</protein>
<feature type="domain" description="Alpha/beta hydrolase fold-3" evidence="2">
    <location>
        <begin position="72"/>
        <end position="278"/>
    </location>
</feature>
<reference evidence="3 4" key="1">
    <citation type="submission" date="2015-09" db="EMBL/GenBank/DDBJ databases">
        <title>Complete genome sequence of Defluviimonas alba cai42t isolated from an oilfield in Xinjiang.</title>
        <authorList>
            <person name="Geng S."/>
            <person name="Pan X."/>
            <person name="Wu X."/>
        </authorList>
    </citation>
    <scope>NUCLEOTIDE SEQUENCE [LARGE SCALE GENOMIC DNA]</scope>
    <source>
        <strain evidence="4">cai42</strain>
    </source>
</reference>
<keyword evidence="1" id="KW-0378">Hydrolase</keyword>
<name>A0A159Z042_9RHOB</name>
<dbReference type="RefSeq" id="WP_066811047.1">
    <property type="nucleotide sequence ID" value="NZ_CP012661.1"/>
</dbReference>
<dbReference type="PANTHER" id="PTHR48081:SF8">
    <property type="entry name" value="ALPHA_BETA HYDROLASE FOLD-3 DOMAIN-CONTAINING PROTEIN-RELATED"/>
    <property type="match status" value="1"/>
</dbReference>
<dbReference type="InterPro" id="IPR013094">
    <property type="entry name" value="AB_hydrolase_3"/>
</dbReference>
<keyword evidence="4" id="KW-1185">Reference proteome</keyword>
<organism evidence="3 4">
    <name type="scientific">Frigidibacter mobilis</name>
    <dbReference type="NCBI Taxonomy" id="1335048"/>
    <lineage>
        <taxon>Bacteria</taxon>
        <taxon>Pseudomonadati</taxon>
        <taxon>Pseudomonadota</taxon>
        <taxon>Alphaproteobacteria</taxon>
        <taxon>Rhodobacterales</taxon>
        <taxon>Paracoccaceae</taxon>
        <taxon>Frigidibacter</taxon>
    </lineage>
</organism>
<dbReference type="STRING" id="1335048.AKL17_0983"/>
<dbReference type="Gene3D" id="3.40.50.1820">
    <property type="entry name" value="alpha/beta hydrolase"/>
    <property type="match status" value="1"/>
</dbReference>
<dbReference type="InterPro" id="IPR050300">
    <property type="entry name" value="GDXG_lipolytic_enzyme"/>
</dbReference>
<evidence type="ECO:0000259" key="2">
    <source>
        <dbReference type="Pfam" id="PF07859"/>
    </source>
</evidence>
<proteinExistence type="predicted"/>
<accession>A0A159Z042</accession>
<gene>
    <name evidence="3" type="ORF">AKL17_0983</name>
</gene>